<dbReference type="GO" id="GO:0009103">
    <property type="term" value="P:lipopolysaccharide biosynthetic process"/>
    <property type="evidence" value="ECO:0007669"/>
    <property type="project" value="TreeGrafter"/>
</dbReference>
<feature type="transmembrane region" description="Helical" evidence="1">
    <location>
        <begin position="377"/>
        <end position="394"/>
    </location>
</feature>
<dbReference type="PANTHER" id="PTHR23028:SF53">
    <property type="entry name" value="ACYL_TRANSF_3 DOMAIN-CONTAINING PROTEIN"/>
    <property type="match status" value="1"/>
</dbReference>
<name>A0A839N9Q4_9MICO</name>
<accession>A0A839N9Q4</accession>
<dbReference type="RefSeq" id="WP_343065761.1">
    <property type="nucleotide sequence ID" value="NZ_JACHVQ010000001.1"/>
</dbReference>
<feature type="transmembrane region" description="Helical" evidence="1">
    <location>
        <begin position="242"/>
        <end position="263"/>
    </location>
</feature>
<feature type="transmembrane region" description="Helical" evidence="1">
    <location>
        <begin position="212"/>
        <end position="230"/>
    </location>
</feature>
<evidence type="ECO:0000256" key="1">
    <source>
        <dbReference type="SAM" id="Phobius"/>
    </source>
</evidence>
<feature type="domain" description="Acyltransferase 3" evidence="2">
    <location>
        <begin position="16"/>
        <end position="350"/>
    </location>
</feature>
<keyword evidence="5" id="KW-1185">Reference proteome</keyword>
<feature type="transmembrane region" description="Helical" evidence="1">
    <location>
        <begin position="300"/>
        <end position="323"/>
    </location>
</feature>
<feature type="transmembrane region" description="Helical" evidence="1">
    <location>
        <begin position="269"/>
        <end position="288"/>
    </location>
</feature>
<dbReference type="Pfam" id="PF01757">
    <property type="entry name" value="Acyl_transf_3"/>
    <property type="match status" value="1"/>
</dbReference>
<feature type="transmembrane region" description="Helical" evidence="1">
    <location>
        <begin position="46"/>
        <end position="62"/>
    </location>
</feature>
<dbReference type="SUPFAM" id="SSF52266">
    <property type="entry name" value="SGNH hydrolase"/>
    <property type="match status" value="1"/>
</dbReference>
<dbReference type="PANTHER" id="PTHR23028">
    <property type="entry name" value="ACETYLTRANSFERASE"/>
    <property type="match status" value="1"/>
</dbReference>
<dbReference type="InterPro" id="IPR050879">
    <property type="entry name" value="Acyltransferase_3"/>
</dbReference>
<keyword evidence="1" id="KW-1133">Transmembrane helix</keyword>
<evidence type="ECO:0000259" key="2">
    <source>
        <dbReference type="Pfam" id="PF01757"/>
    </source>
</evidence>
<reference evidence="4 5" key="1">
    <citation type="submission" date="2020-08" db="EMBL/GenBank/DDBJ databases">
        <title>Sequencing the genomes of 1000 actinobacteria strains.</title>
        <authorList>
            <person name="Klenk H.-P."/>
        </authorList>
    </citation>
    <scope>NUCLEOTIDE SEQUENCE [LARGE SCALE GENOMIC DNA]</scope>
    <source>
        <strain evidence="4 5">DSM 105369</strain>
    </source>
</reference>
<sequence>MTRPASVGRVSRRRYDAIDGYRGLFVVLVMLYHVGVTALVGGWVGINHFFVFSGFLITRLLVKEFGRDGRISLINFYRRRVRRIVPAMIVLVGAVLVHTALFADPAYRKQFGGDAVATLGFYLNWRLIGRDDAYFTMFGHPSPLRHAWTLSVEEQFYLVAPLLLLVVCWLLRSRPARATCAFGLAVLSALWSAHLHYRGIVDQARFYYATDIRAQALLVGVAAGLLLAVDHRGREPIALSRGTTHLLAWIGFGTSLAALFVLSPTSACVYNGGGMLLFAVAAALMGFAAIDQRDLLINRLFSWGPLVYLGRISYGLYLYHWPIHLWLPMPGLPRWVAGTLQLLLALAVATVSFRYLELPIMQYGLRGVWRRRRTRRAVPATALIASLLGGIMMWQGSAGASASTPDLVSGQSAYRPTATVHRVGVLGDSVGSSLMAGWNQGAYRDLRLTDQTLIGCDLIDAPTWHDGSVGAPEKQCASWRRDWPSQMRDAHDSSMIVLAGAQFLTDHMVAGRVVRAGTPAMRELIDETLDGIRGRARTARVSTITLVNLPCRQIDPAQLDPSLRFFAAQGSNDKTIDWTNSVLVQWAAAHPGVRIADLHTRLCGHGFTPTLNGVTLYHDTLHFTPQAAGMIWTWLAPIARSEASRGTAP</sequence>
<protein>
    <submittedName>
        <fullName evidence="4">Peptidoglycan/LPS O-acetylase OafA/YrhL</fullName>
    </submittedName>
</protein>
<feature type="transmembrane region" description="Helical" evidence="1">
    <location>
        <begin position="155"/>
        <end position="171"/>
    </location>
</feature>
<feature type="transmembrane region" description="Helical" evidence="1">
    <location>
        <begin position="335"/>
        <end position="356"/>
    </location>
</feature>
<comment type="caution">
    <text evidence="4">The sequence shown here is derived from an EMBL/GenBank/DDBJ whole genome shotgun (WGS) entry which is preliminary data.</text>
</comment>
<feature type="transmembrane region" description="Helical" evidence="1">
    <location>
        <begin position="178"/>
        <end position="197"/>
    </location>
</feature>
<feature type="transmembrane region" description="Helical" evidence="1">
    <location>
        <begin position="21"/>
        <end position="40"/>
    </location>
</feature>
<dbReference type="GO" id="GO:0016020">
    <property type="term" value="C:membrane"/>
    <property type="evidence" value="ECO:0007669"/>
    <property type="project" value="TreeGrafter"/>
</dbReference>
<dbReference type="Pfam" id="PF19040">
    <property type="entry name" value="SGNH"/>
    <property type="match status" value="1"/>
</dbReference>
<organism evidence="4 5">
    <name type="scientific">Flexivirga oryzae</name>
    <dbReference type="NCBI Taxonomy" id="1794944"/>
    <lineage>
        <taxon>Bacteria</taxon>
        <taxon>Bacillati</taxon>
        <taxon>Actinomycetota</taxon>
        <taxon>Actinomycetes</taxon>
        <taxon>Micrococcales</taxon>
        <taxon>Dermacoccaceae</taxon>
        <taxon>Flexivirga</taxon>
    </lineage>
</organism>
<keyword evidence="1" id="KW-0812">Transmembrane</keyword>
<gene>
    <name evidence="4" type="ORF">FHU39_001346</name>
</gene>
<feature type="domain" description="SGNH" evidence="3">
    <location>
        <begin position="421"/>
        <end position="630"/>
    </location>
</feature>
<proteinExistence type="predicted"/>
<keyword evidence="1" id="KW-0472">Membrane</keyword>
<dbReference type="AlphaFoldDB" id="A0A839N9Q4"/>
<dbReference type="GO" id="GO:0016747">
    <property type="term" value="F:acyltransferase activity, transferring groups other than amino-acyl groups"/>
    <property type="evidence" value="ECO:0007669"/>
    <property type="project" value="InterPro"/>
</dbReference>
<evidence type="ECO:0000313" key="5">
    <source>
        <dbReference type="Proteomes" id="UP000559182"/>
    </source>
</evidence>
<dbReference type="InterPro" id="IPR043968">
    <property type="entry name" value="SGNH"/>
</dbReference>
<dbReference type="Proteomes" id="UP000559182">
    <property type="component" value="Unassembled WGS sequence"/>
</dbReference>
<dbReference type="EMBL" id="JACHVQ010000001">
    <property type="protein sequence ID" value="MBB2891362.1"/>
    <property type="molecule type" value="Genomic_DNA"/>
</dbReference>
<evidence type="ECO:0000259" key="3">
    <source>
        <dbReference type="Pfam" id="PF19040"/>
    </source>
</evidence>
<feature type="transmembrane region" description="Helical" evidence="1">
    <location>
        <begin position="83"/>
        <end position="103"/>
    </location>
</feature>
<evidence type="ECO:0000313" key="4">
    <source>
        <dbReference type="EMBL" id="MBB2891362.1"/>
    </source>
</evidence>
<dbReference type="InterPro" id="IPR002656">
    <property type="entry name" value="Acyl_transf_3_dom"/>
</dbReference>